<organism evidence="1">
    <name type="scientific">Pithovirus LCPAC404</name>
    <dbReference type="NCBI Taxonomy" id="2506597"/>
    <lineage>
        <taxon>Viruses</taxon>
        <taxon>Pithoviruses</taxon>
    </lineage>
</organism>
<gene>
    <name evidence="1" type="ORF">LCPAC404_00850</name>
</gene>
<sequence length="85" mass="9183">MNIVDNEVLVKIAEALKFVNMIDNGVNAKIAEALKSVNITEYDTNAKIVEALKSVNMTNYVIIVGNVTPNLTISAFDDITTVLGV</sequence>
<reference evidence="1" key="1">
    <citation type="journal article" date="2019" name="MBio">
        <title>Virus Genomes from Deep Sea Sediments Expand the Ocean Megavirome and Support Independent Origins of Viral Gigantism.</title>
        <authorList>
            <person name="Backstrom D."/>
            <person name="Yutin N."/>
            <person name="Jorgensen S.L."/>
            <person name="Dharamshi J."/>
            <person name="Homa F."/>
            <person name="Zaremba-Niedwiedzka K."/>
            <person name="Spang A."/>
            <person name="Wolf Y.I."/>
            <person name="Koonin E.V."/>
            <person name="Ettema T.J."/>
        </authorList>
    </citation>
    <scope>NUCLEOTIDE SEQUENCE</scope>
</reference>
<accession>A0A481ZG53</accession>
<protein>
    <submittedName>
        <fullName evidence="1">Uncharacterized protein</fullName>
    </submittedName>
</protein>
<dbReference type="EMBL" id="MK500595">
    <property type="protein sequence ID" value="QBK93381.1"/>
    <property type="molecule type" value="Genomic_DNA"/>
</dbReference>
<proteinExistence type="predicted"/>
<name>A0A481ZG53_9VIRU</name>
<evidence type="ECO:0000313" key="1">
    <source>
        <dbReference type="EMBL" id="QBK93381.1"/>
    </source>
</evidence>